<dbReference type="GO" id="GO:0044550">
    <property type="term" value="P:secondary metabolite biosynthetic process"/>
    <property type="evidence" value="ECO:0007669"/>
    <property type="project" value="UniProtKB-ARBA"/>
</dbReference>
<dbReference type="Gene3D" id="1.10.630.10">
    <property type="entry name" value="Cytochrome P450"/>
    <property type="match status" value="1"/>
</dbReference>
<dbReference type="GO" id="GO:0004497">
    <property type="term" value="F:monooxygenase activity"/>
    <property type="evidence" value="ECO:0007669"/>
    <property type="project" value="UniProtKB-KW"/>
</dbReference>
<keyword evidence="10" id="KW-0472">Membrane</keyword>
<evidence type="ECO:0000256" key="8">
    <source>
        <dbReference type="ARBA" id="ARBA00023004"/>
    </source>
</evidence>
<keyword evidence="5" id="KW-0479">Metal-binding</keyword>
<evidence type="ECO:0000256" key="5">
    <source>
        <dbReference type="ARBA" id="ARBA00022723"/>
    </source>
</evidence>
<evidence type="ECO:0000256" key="9">
    <source>
        <dbReference type="ARBA" id="ARBA00023033"/>
    </source>
</evidence>
<keyword evidence="9" id="KW-0503">Monooxygenase</keyword>
<dbReference type="Proteomes" id="UP000554482">
    <property type="component" value="Unassembled WGS sequence"/>
</dbReference>
<organism evidence="11 12">
    <name type="scientific">Thalictrum thalictroides</name>
    <name type="common">Rue-anemone</name>
    <name type="synonym">Anemone thalictroides</name>
    <dbReference type="NCBI Taxonomy" id="46969"/>
    <lineage>
        <taxon>Eukaryota</taxon>
        <taxon>Viridiplantae</taxon>
        <taxon>Streptophyta</taxon>
        <taxon>Embryophyta</taxon>
        <taxon>Tracheophyta</taxon>
        <taxon>Spermatophyta</taxon>
        <taxon>Magnoliopsida</taxon>
        <taxon>Ranunculales</taxon>
        <taxon>Ranunculaceae</taxon>
        <taxon>Thalictroideae</taxon>
        <taxon>Thalictrum</taxon>
    </lineage>
</organism>
<dbReference type="GO" id="GO:0016020">
    <property type="term" value="C:membrane"/>
    <property type="evidence" value="ECO:0007669"/>
    <property type="project" value="UniProtKB-SubCell"/>
</dbReference>
<evidence type="ECO:0000256" key="10">
    <source>
        <dbReference type="ARBA" id="ARBA00023136"/>
    </source>
</evidence>
<dbReference type="OrthoDB" id="6764281at2759"/>
<dbReference type="InterPro" id="IPR036396">
    <property type="entry name" value="Cyt_P450_sf"/>
</dbReference>
<keyword evidence="8" id="KW-0408">Iron</keyword>
<dbReference type="GO" id="GO:0016705">
    <property type="term" value="F:oxidoreductase activity, acting on paired donors, with incorporation or reduction of molecular oxygen"/>
    <property type="evidence" value="ECO:0007669"/>
    <property type="project" value="InterPro"/>
</dbReference>
<keyword evidence="4" id="KW-0812">Transmembrane</keyword>
<dbReference type="Pfam" id="PF00067">
    <property type="entry name" value="p450"/>
    <property type="match status" value="1"/>
</dbReference>
<evidence type="ECO:0000256" key="3">
    <source>
        <dbReference type="ARBA" id="ARBA00022617"/>
    </source>
</evidence>
<keyword evidence="3" id="KW-0349">Heme</keyword>
<evidence type="ECO:0000256" key="1">
    <source>
        <dbReference type="ARBA" id="ARBA00004370"/>
    </source>
</evidence>
<dbReference type="SUPFAM" id="SSF48264">
    <property type="entry name" value="Cytochrome P450"/>
    <property type="match status" value="1"/>
</dbReference>
<accession>A0A7J6X9Z9</accession>
<comment type="similarity">
    <text evidence="2">Belongs to the cytochrome P450 family.</text>
</comment>
<keyword evidence="7" id="KW-0560">Oxidoreductase</keyword>
<protein>
    <submittedName>
        <fullName evidence="11">Cytochrome p450</fullName>
    </submittedName>
</protein>
<comment type="subcellular location">
    <subcellularLocation>
        <location evidence="1">Membrane</location>
    </subcellularLocation>
</comment>
<sequence>MESNFIEISGNTKNVGITMDECNIIYHAGQDVPLTLLVWTMICLSMHQDGQQKAREEVSQVFEGQPPDFEGLNSLKIVPMILNEVLRLCPPWYYFKRELLTRR</sequence>
<dbReference type="InterPro" id="IPR001128">
    <property type="entry name" value="Cyt_P450"/>
</dbReference>
<keyword evidence="6" id="KW-1133">Transmembrane helix</keyword>
<reference evidence="11 12" key="1">
    <citation type="submission" date="2020-06" db="EMBL/GenBank/DDBJ databases">
        <title>Transcriptomic and genomic resources for Thalictrum thalictroides and T. hernandezii: Facilitating candidate gene discovery in an emerging model plant lineage.</title>
        <authorList>
            <person name="Arias T."/>
            <person name="Riano-Pachon D.M."/>
            <person name="Di Stilio V.S."/>
        </authorList>
    </citation>
    <scope>NUCLEOTIDE SEQUENCE [LARGE SCALE GENOMIC DNA]</scope>
    <source>
        <strain evidence="12">cv. WT478/WT964</strain>
        <tissue evidence="11">Leaves</tissue>
    </source>
</reference>
<keyword evidence="12" id="KW-1185">Reference proteome</keyword>
<evidence type="ECO:0000256" key="7">
    <source>
        <dbReference type="ARBA" id="ARBA00023002"/>
    </source>
</evidence>
<evidence type="ECO:0000313" key="12">
    <source>
        <dbReference type="Proteomes" id="UP000554482"/>
    </source>
</evidence>
<name>A0A7J6X9Z9_THATH</name>
<dbReference type="PANTHER" id="PTHR24282:SF250">
    <property type="entry name" value="CYTOCHROME P450 CYP72A219-LIKE"/>
    <property type="match status" value="1"/>
</dbReference>
<dbReference type="InterPro" id="IPR050665">
    <property type="entry name" value="Cytochrome_P450_Monooxygen"/>
</dbReference>
<dbReference type="PANTHER" id="PTHR24282">
    <property type="entry name" value="CYTOCHROME P450 FAMILY MEMBER"/>
    <property type="match status" value="1"/>
</dbReference>
<comment type="caution">
    <text evidence="11">The sequence shown here is derived from an EMBL/GenBank/DDBJ whole genome shotgun (WGS) entry which is preliminary data.</text>
</comment>
<proteinExistence type="inferred from homology"/>
<evidence type="ECO:0000256" key="2">
    <source>
        <dbReference type="ARBA" id="ARBA00010617"/>
    </source>
</evidence>
<dbReference type="GO" id="GO:0020037">
    <property type="term" value="F:heme binding"/>
    <property type="evidence" value="ECO:0007669"/>
    <property type="project" value="InterPro"/>
</dbReference>
<evidence type="ECO:0000313" key="11">
    <source>
        <dbReference type="EMBL" id="KAF5205625.1"/>
    </source>
</evidence>
<evidence type="ECO:0000256" key="4">
    <source>
        <dbReference type="ARBA" id="ARBA00022692"/>
    </source>
</evidence>
<dbReference type="GO" id="GO:0005506">
    <property type="term" value="F:iron ion binding"/>
    <property type="evidence" value="ECO:0007669"/>
    <property type="project" value="InterPro"/>
</dbReference>
<evidence type="ECO:0000256" key="6">
    <source>
        <dbReference type="ARBA" id="ARBA00022989"/>
    </source>
</evidence>
<gene>
    <name evidence="11" type="ORF">FRX31_004788</name>
</gene>
<dbReference type="EMBL" id="JABWDY010003826">
    <property type="protein sequence ID" value="KAF5205625.1"/>
    <property type="molecule type" value="Genomic_DNA"/>
</dbReference>
<dbReference type="AlphaFoldDB" id="A0A7J6X9Z9"/>